<feature type="signal peptide" evidence="9">
    <location>
        <begin position="1"/>
        <end position="24"/>
    </location>
</feature>
<accession>A0A2N5Y1W0</accession>
<keyword evidence="3 8" id="KW-0349">Heme</keyword>
<comment type="caution">
    <text evidence="11">The sequence shown here is derived from an EMBL/GenBank/DDBJ whole genome shotgun (WGS) entry which is preliminary data.</text>
</comment>
<feature type="domain" description="Cytochrome c" evidence="10">
    <location>
        <begin position="475"/>
        <end position="551"/>
    </location>
</feature>
<evidence type="ECO:0000256" key="9">
    <source>
        <dbReference type="SAM" id="SignalP"/>
    </source>
</evidence>
<evidence type="ECO:0000256" key="1">
    <source>
        <dbReference type="ARBA" id="ARBA00001931"/>
    </source>
</evidence>
<keyword evidence="4 8" id="KW-0479">Metal-binding</keyword>
<comment type="similarity">
    <text evidence="2">Belongs to the bacterial PQQ dehydrogenase family.</text>
</comment>
<dbReference type="GO" id="GO:0009055">
    <property type="term" value="F:electron transfer activity"/>
    <property type="evidence" value="ECO:0007669"/>
    <property type="project" value="InterPro"/>
</dbReference>
<sequence length="715" mass="77617">MQLFSVRHRLLASLLILAVQPVQSQDHIGWRTTGGDPASSHYSALDQVNRDNVGELRLAWQYHSAPSATLPASSELQVNPIVIGDTLYGRNPLHNVFALDAATGAERWTFSPPAEHVGLSNMRGVTYWQGEHRNNARILFTSGHFLMALNAHTGALIDSFGNGGRVDLRTGLGRDPELLSINSPSPGVLFGDLIIMGSAVTESAGAAPGHIRAYNVISGEPVWTFHTIPQPGEFGHDTWPEAAWEYAGGANAWAGMSVDVERGVVYVPTGSPTPDFDGSRRKGANLFGNTLLALDARTGKRLWHYQTVHHDLWDRDLSSAPALVTVMEAGETRDLVAQASKEGVVYLLDRDTGEPVFPIEEVPVPASDIPGTWSYPTQPRVTLPEPFARQTMTIDDLTNITPEANAAAKKVWQQAHDLVYLRPPGLRKSILLPGFYGGANWGGGAFDPATNLYYINATNAPNIISMEPVQVNRGSTMDVGEFVFREQCSGCHGVNLEGFYPYAPALTGVEQRLTKREAMAIVTSGKGRMMPFAHLSQHERDAAVDYLFAYSANTLAEIPETEQDAAEQETVYVFAGYKDFVDERYYPAIKPPWGTLTAINLATGKHQWQIPLGEYEELSKEGIAPTGTRNFGGPVVTAGGLLIIAATSDEKLRIFDKANGTLLWEYALPAAGYATPATYAIKGRQYIVITASGGKLGTATGDQYLAFTLPEQPAN</sequence>
<evidence type="ECO:0000256" key="8">
    <source>
        <dbReference type="PROSITE-ProRule" id="PRU00433"/>
    </source>
</evidence>
<reference evidence="12" key="1">
    <citation type="submission" date="2017-11" db="EMBL/GenBank/DDBJ databases">
        <title>The draft genome sequence of Chromatocurvus sp. F02.</title>
        <authorList>
            <person name="Du Z.-J."/>
            <person name="Chang Y.-Q."/>
        </authorList>
    </citation>
    <scope>NUCLEOTIDE SEQUENCE [LARGE SCALE GENOMIC DNA]</scope>
    <source>
        <strain evidence="12">F02</strain>
    </source>
</reference>
<dbReference type="Gene3D" id="2.140.10.10">
    <property type="entry name" value="Quinoprotein alcohol dehydrogenase-like superfamily"/>
    <property type="match status" value="2"/>
</dbReference>
<dbReference type="CDD" id="cd10280">
    <property type="entry name" value="PQQ_mGDH"/>
    <property type="match status" value="1"/>
</dbReference>
<dbReference type="Proteomes" id="UP000234845">
    <property type="component" value="Unassembled WGS sequence"/>
</dbReference>
<dbReference type="OrthoDB" id="9794322at2"/>
<dbReference type="AlphaFoldDB" id="A0A2N5Y1W0"/>
<dbReference type="InterPro" id="IPR011047">
    <property type="entry name" value="Quinoprotein_ADH-like_sf"/>
</dbReference>
<dbReference type="InterPro" id="IPR017511">
    <property type="entry name" value="PQQ_mDH"/>
</dbReference>
<name>A0A2N5Y1W0_9GAMM</name>
<dbReference type="SUPFAM" id="SSF50998">
    <property type="entry name" value="Quinoprotein alcohol dehydrogenase-like"/>
    <property type="match status" value="1"/>
</dbReference>
<dbReference type="PROSITE" id="PS51007">
    <property type="entry name" value="CYTC"/>
    <property type="match status" value="1"/>
</dbReference>
<organism evidence="11 12">
    <name type="scientific">Kineobactrum sediminis</name>
    <dbReference type="NCBI Taxonomy" id="1905677"/>
    <lineage>
        <taxon>Bacteria</taxon>
        <taxon>Pseudomonadati</taxon>
        <taxon>Pseudomonadota</taxon>
        <taxon>Gammaproteobacteria</taxon>
        <taxon>Cellvibrionales</taxon>
        <taxon>Halieaceae</taxon>
        <taxon>Kineobactrum</taxon>
    </lineage>
</organism>
<dbReference type="GO" id="GO:0016020">
    <property type="term" value="C:membrane"/>
    <property type="evidence" value="ECO:0007669"/>
    <property type="project" value="InterPro"/>
</dbReference>
<dbReference type="SUPFAM" id="SSF46626">
    <property type="entry name" value="Cytochrome c"/>
    <property type="match status" value="1"/>
</dbReference>
<keyword evidence="12" id="KW-1185">Reference proteome</keyword>
<evidence type="ECO:0000256" key="2">
    <source>
        <dbReference type="ARBA" id="ARBA00008156"/>
    </source>
</evidence>
<evidence type="ECO:0000313" key="11">
    <source>
        <dbReference type="EMBL" id="PLW82359.1"/>
    </source>
</evidence>
<dbReference type="EMBL" id="PKLZ01000008">
    <property type="protein sequence ID" value="PLW82359.1"/>
    <property type="molecule type" value="Genomic_DNA"/>
</dbReference>
<evidence type="ECO:0000256" key="6">
    <source>
        <dbReference type="ARBA" id="ARBA00023002"/>
    </source>
</evidence>
<evidence type="ECO:0000256" key="5">
    <source>
        <dbReference type="ARBA" id="ARBA00022729"/>
    </source>
</evidence>
<keyword evidence="7 8" id="KW-0408">Iron</keyword>
<feature type="chain" id="PRO_5014898377" evidence="9">
    <location>
        <begin position="25"/>
        <end position="715"/>
    </location>
</feature>
<dbReference type="GO" id="GO:0020037">
    <property type="term" value="F:heme binding"/>
    <property type="evidence" value="ECO:0007669"/>
    <property type="project" value="InterPro"/>
</dbReference>
<evidence type="ECO:0000313" key="12">
    <source>
        <dbReference type="Proteomes" id="UP000234845"/>
    </source>
</evidence>
<dbReference type="Pfam" id="PF13442">
    <property type="entry name" value="Cytochrome_CBB3"/>
    <property type="match status" value="1"/>
</dbReference>
<evidence type="ECO:0000256" key="4">
    <source>
        <dbReference type="ARBA" id="ARBA00022723"/>
    </source>
</evidence>
<dbReference type="SMART" id="SM00564">
    <property type="entry name" value="PQQ"/>
    <property type="match status" value="5"/>
</dbReference>
<dbReference type="GO" id="GO:0046872">
    <property type="term" value="F:metal ion binding"/>
    <property type="evidence" value="ECO:0007669"/>
    <property type="project" value="UniProtKB-KW"/>
</dbReference>
<evidence type="ECO:0000259" key="10">
    <source>
        <dbReference type="PROSITE" id="PS51007"/>
    </source>
</evidence>
<evidence type="ECO:0000256" key="3">
    <source>
        <dbReference type="ARBA" id="ARBA00022617"/>
    </source>
</evidence>
<dbReference type="GO" id="GO:0048038">
    <property type="term" value="F:quinone binding"/>
    <property type="evidence" value="ECO:0007669"/>
    <property type="project" value="InterPro"/>
</dbReference>
<dbReference type="PANTHER" id="PTHR32303:SF4">
    <property type="entry name" value="QUINOPROTEIN GLUCOSE DEHYDROGENASE"/>
    <property type="match status" value="1"/>
</dbReference>
<dbReference type="InterPro" id="IPR018391">
    <property type="entry name" value="PQQ_b-propeller_rpt"/>
</dbReference>
<dbReference type="PANTHER" id="PTHR32303">
    <property type="entry name" value="QUINOPROTEIN ALCOHOL DEHYDROGENASE (CYTOCHROME C)"/>
    <property type="match status" value="1"/>
</dbReference>
<keyword evidence="6" id="KW-0560">Oxidoreductase</keyword>
<dbReference type="InterPro" id="IPR002372">
    <property type="entry name" value="PQQ_rpt_dom"/>
</dbReference>
<proteinExistence type="inferred from homology"/>
<dbReference type="GO" id="GO:0008876">
    <property type="term" value="F:quinoprotein glucose dehydrogenase activity"/>
    <property type="evidence" value="ECO:0007669"/>
    <property type="project" value="TreeGrafter"/>
</dbReference>
<dbReference type="InterPro" id="IPR036909">
    <property type="entry name" value="Cyt_c-like_dom_sf"/>
</dbReference>
<protein>
    <submittedName>
        <fullName evidence="11">Pyrrolo-quinoline quinone</fullName>
    </submittedName>
</protein>
<dbReference type="InterPro" id="IPR009056">
    <property type="entry name" value="Cyt_c-like_dom"/>
</dbReference>
<dbReference type="RefSeq" id="WP_101521611.1">
    <property type="nucleotide sequence ID" value="NZ_PKLZ01000008.1"/>
</dbReference>
<gene>
    <name evidence="11" type="ORF">CWI75_11380</name>
</gene>
<comment type="cofactor">
    <cofactor evidence="1">
        <name>pyrroloquinoline quinone</name>
        <dbReference type="ChEBI" id="CHEBI:58442"/>
    </cofactor>
</comment>
<evidence type="ECO:0000256" key="7">
    <source>
        <dbReference type="ARBA" id="ARBA00023004"/>
    </source>
</evidence>
<dbReference type="Pfam" id="PF01011">
    <property type="entry name" value="PQQ"/>
    <property type="match status" value="2"/>
</dbReference>
<keyword evidence="5 9" id="KW-0732">Signal</keyword>